<proteinExistence type="inferred from homology"/>
<dbReference type="Pfam" id="PF01425">
    <property type="entry name" value="Amidase"/>
    <property type="match status" value="1"/>
</dbReference>
<dbReference type="InterPro" id="IPR052739">
    <property type="entry name" value="FAAH2"/>
</dbReference>
<dbReference type="RefSeq" id="XP_025829589.1">
    <property type="nucleotide sequence ID" value="XM_025973804.1"/>
</dbReference>
<dbReference type="InterPro" id="IPR020556">
    <property type="entry name" value="Amidase_CS"/>
</dbReference>
<evidence type="ECO:0000256" key="1">
    <source>
        <dbReference type="ARBA" id="ARBA00009199"/>
    </source>
</evidence>
<comment type="similarity">
    <text evidence="1">Belongs to the amidase family.</text>
</comment>
<feature type="active site" description="Charge relay system" evidence="2">
    <location>
        <position position="226"/>
    </location>
</feature>
<dbReference type="GeneID" id="108744103"/>
<evidence type="ECO:0000256" key="2">
    <source>
        <dbReference type="PIRSR" id="PIRSR001221-1"/>
    </source>
</evidence>
<dbReference type="GO" id="GO:0016787">
    <property type="term" value="F:hydrolase activity"/>
    <property type="evidence" value="ECO:0007669"/>
    <property type="project" value="UniProtKB-KW"/>
</dbReference>
<dbReference type="InParanoid" id="A0A7F5R367"/>
<feature type="domain" description="Amidase" evidence="4">
    <location>
        <begin position="91"/>
        <end position="522"/>
    </location>
</feature>
<sequence length="547" mass="61303">MSQRKIYEKKTNKHKEKRSRGRSCRKLIMSFLLKAWFMFRYHFDLIVNYIFGLYYNSSLQYIPKVQDPLLLESAISLAEKIRKKEVKAETVVQAFINRIKEVNYLLNALVDDRFKAALKEAQEIDTDIKNGKITEVDFMNKPFLGVPFIVKESTSCKGLSNTFGLVSRQGKTAKEDADVVVSMKNAGAILLGVSNVPQLNMWQETHNPVYGITKNPYNTSRNVGGSSGGDAALVAACGTPMAIGTDIGGSIRIPAFKCGVFGHKPTCNLISLKGLTFRTGKEISMVVPGPIVKKAEDLGPILKVLVGLNSMQLKLEDPVDISKVGIYYVIDPEDPFVSPIRADMKDLMNRVIGHLTGVSVDPPQKVELENLKYGGIIWRFWVLKELYPNFFSHLNEEAPVNPYVEIIKFFLRLSTYTFATIFNLINCILPHPNPEWTEKVTNELKTEILARLEPNNVLIYPSAPFPASYHHTPLLRPWNINLFSVWNALKMPVTQVPLGLDYEGMPIGVQVVGAPFQDRICLAVAKELERAFGGYVPPFVVDTPSEC</sequence>
<dbReference type="SUPFAM" id="SSF75304">
    <property type="entry name" value="Amidase signature (AS) enzymes"/>
    <property type="match status" value="1"/>
</dbReference>
<evidence type="ECO:0000313" key="5">
    <source>
        <dbReference type="Proteomes" id="UP000192223"/>
    </source>
</evidence>
<feature type="active site" description="Charge relay system" evidence="2">
    <location>
        <position position="151"/>
    </location>
</feature>
<dbReference type="PIRSF" id="PIRSF001221">
    <property type="entry name" value="Amidase_fungi"/>
    <property type="match status" value="1"/>
</dbReference>
<dbReference type="InterPro" id="IPR023631">
    <property type="entry name" value="Amidase_dom"/>
</dbReference>
<dbReference type="AlphaFoldDB" id="A0A7F5R367"/>
<gene>
    <name evidence="6" type="primary">LOC108744103</name>
</gene>
<dbReference type="Proteomes" id="UP000192223">
    <property type="component" value="Unplaced"/>
</dbReference>
<keyword evidence="3" id="KW-0812">Transmembrane</keyword>
<dbReference type="PANTHER" id="PTHR43372:SF1">
    <property type="entry name" value="LD38433P"/>
    <property type="match status" value="1"/>
</dbReference>
<accession>A0A7F5R367</accession>
<keyword evidence="6" id="KW-0378">Hydrolase</keyword>
<name>A0A7F5R367_AGRPL</name>
<dbReference type="InterPro" id="IPR036928">
    <property type="entry name" value="AS_sf"/>
</dbReference>
<evidence type="ECO:0000259" key="4">
    <source>
        <dbReference type="Pfam" id="PF01425"/>
    </source>
</evidence>
<reference evidence="6" key="1">
    <citation type="submission" date="2025-08" db="UniProtKB">
        <authorList>
            <consortium name="RefSeq"/>
        </authorList>
    </citation>
    <scope>IDENTIFICATION</scope>
    <source>
        <tissue evidence="6">Entire body</tissue>
    </source>
</reference>
<evidence type="ECO:0000256" key="3">
    <source>
        <dbReference type="SAM" id="Phobius"/>
    </source>
</evidence>
<feature type="transmembrane region" description="Helical" evidence="3">
    <location>
        <begin position="27"/>
        <end position="55"/>
    </location>
</feature>
<dbReference type="PROSITE" id="PS00571">
    <property type="entry name" value="AMIDASES"/>
    <property type="match status" value="1"/>
</dbReference>
<dbReference type="KEGG" id="apln:108744103"/>
<protein>
    <submittedName>
        <fullName evidence="6">Fatty-acid amide hydrolase 2-B</fullName>
    </submittedName>
</protein>
<evidence type="ECO:0000313" key="6">
    <source>
        <dbReference type="RefSeq" id="XP_025829589.1"/>
    </source>
</evidence>
<dbReference type="FunCoup" id="A0A7F5R367">
    <property type="interactions" value="12"/>
</dbReference>
<keyword evidence="3" id="KW-1133">Transmembrane helix</keyword>
<dbReference type="PANTHER" id="PTHR43372">
    <property type="entry name" value="FATTY-ACID AMIDE HYDROLASE"/>
    <property type="match status" value="1"/>
</dbReference>
<keyword evidence="3" id="KW-0472">Membrane</keyword>
<dbReference type="GO" id="GO:0012505">
    <property type="term" value="C:endomembrane system"/>
    <property type="evidence" value="ECO:0007669"/>
    <property type="project" value="TreeGrafter"/>
</dbReference>
<feature type="active site" description="Acyl-ester intermediate" evidence="2">
    <location>
        <position position="250"/>
    </location>
</feature>
<dbReference type="OrthoDB" id="6428749at2759"/>
<organism evidence="5 6">
    <name type="scientific">Agrilus planipennis</name>
    <name type="common">Emerald ash borer</name>
    <name type="synonym">Agrilus marcopoli</name>
    <dbReference type="NCBI Taxonomy" id="224129"/>
    <lineage>
        <taxon>Eukaryota</taxon>
        <taxon>Metazoa</taxon>
        <taxon>Ecdysozoa</taxon>
        <taxon>Arthropoda</taxon>
        <taxon>Hexapoda</taxon>
        <taxon>Insecta</taxon>
        <taxon>Pterygota</taxon>
        <taxon>Neoptera</taxon>
        <taxon>Endopterygota</taxon>
        <taxon>Coleoptera</taxon>
        <taxon>Polyphaga</taxon>
        <taxon>Elateriformia</taxon>
        <taxon>Buprestoidea</taxon>
        <taxon>Buprestidae</taxon>
        <taxon>Agrilinae</taxon>
        <taxon>Agrilus</taxon>
    </lineage>
</organism>
<dbReference type="Gene3D" id="3.90.1300.10">
    <property type="entry name" value="Amidase signature (AS) domain"/>
    <property type="match status" value="1"/>
</dbReference>
<keyword evidence="5" id="KW-1185">Reference proteome</keyword>